<evidence type="ECO:0000256" key="2">
    <source>
        <dbReference type="ARBA" id="ARBA00013855"/>
    </source>
</evidence>
<comment type="similarity">
    <text evidence="1">Belongs to the MreC family.</text>
</comment>
<evidence type="ECO:0000256" key="5">
    <source>
        <dbReference type="SAM" id="Coils"/>
    </source>
</evidence>
<dbReference type="STRING" id="1618443.UV73_C0018G0012"/>
<dbReference type="PANTHER" id="PTHR34138">
    <property type="entry name" value="CELL SHAPE-DETERMINING PROTEIN MREC"/>
    <property type="match status" value="1"/>
</dbReference>
<dbReference type="InterPro" id="IPR055342">
    <property type="entry name" value="MreC_beta-barrel_core"/>
</dbReference>
<keyword evidence="3" id="KW-0133">Cell shape</keyword>
<dbReference type="Pfam" id="PF04085">
    <property type="entry name" value="MreC"/>
    <property type="match status" value="1"/>
</dbReference>
<dbReference type="GO" id="GO:0005886">
    <property type="term" value="C:plasma membrane"/>
    <property type="evidence" value="ECO:0007669"/>
    <property type="project" value="TreeGrafter"/>
</dbReference>
<dbReference type="AlphaFoldDB" id="A0A0G1DCF9"/>
<feature type="domain" description="Rod shape-determining protein MreC beta-barrel core" evidence="6">
    <location>
        <begin position="117"/>
        <end position="250"/>
    </location>
</feature>
<keyword evidence="5" id="KW-0175">Coiled coil</keyword>
<dbReference type="Gene3D" id="2.40.10.340">
    <property type="entry name" value="Rod shape-determining protein MreC, domain 1"/>
    <property type="match status" value="1"/>
</dbReference>
<proteinExistence type="inferred from homology"/>
<dbReference type="InterPro" id="IPR042175">
    <property type="entry name" value="Cell/Rod_MreC_2"/>
</dbReference>
<dbReference type="PANTHER" id="PTHR34138:SF1">
    <property type="entry name" value="CELL SHAPE-DETERMINING PROTEIN MREC"/>
    <property type="match status" value="1"/>
</dbReference>
<organism evidence="7 8">
    <name type="scientific">Candidatus Gottesmanbacteria bacterium GW2011_GWA2_43_14</name>
    <dbReference type="NCBI Taxonomy" id="1618443"/>
    <lineage>
        <taxon>Bacteria</taxon>
        <taxon>Candidatus Gottesmaniibacteriota</taxon>
    </lineage>
</organism>
<gene>
    <name evidence="7" type="ORF">UV73_C0018G0012</name>
</gene>
<evidence type="ECO:0000259" key="6">
    <source>
        <dbReference type="Pfam" id="PF04085"/>
    </source>
</evidence>
<dbReference type="InterPro" id="IPR042177">
    <property type="entry name" value="Cell/Rod_1"/>
</dbReference>
<evidence type="ECO:0000313" key="8">
    <source>
        <dbReference type="Proteomes" id="UP000034894"/>
    </source>
</evidence>
<reference evidence="7 8" key="1">
    <citation type="journal article" date="2015" name="Nature">
        <title>rRNA introns, odd ribosomes, and small enigmatic genomes across a large radiation of phyla.</title>
        <authorList>
            <person name="Brown C.T."/>
            <person name="Hug L.A."/>
            <person name="Thomas B.C."/>
            <person name="Sharon I."/>
            <person name="Castelle C.J."/>
            <person name="Singh A."/>
            <person name="Wilkins M.J."/>
            <person name="Williams K.H."/>
            <person name="Banfield J.F."/>
        </authorList>
    </citation>
    <scope>NUCLEOTIDE SEQUENCE [LARGE SCALE GENOMIC DNA]</scope>
</reference>
<feature type="coiled-coil region" evidence="5">
    <location>
        <begin position="52"/>
        <end position="96"/>
    </location>
</feature>
<dbReference type="InterPro" id="IPR007221">
    <property type="entry name" value="MreC"/>
</dbReference>
<accession>A0A0G1DCF9</accession>
<evidence type="ECO:0000256" key="3">
    <source>
        <dbReference type="ARBA" id="ARBA00022960"/>
    </source>
</evidence>
<evidence type="ECO:0000313" key="7">
    <source>
        <dbReference type="EMBL" id="KKS95399.1"/>
    </source>
</evidence>
<evidence type="ECO:0000256" key="1">
    <source>
        <dbReference type="ARBA" id="ARBA00009369"/>
    </source>
</evidence>
<name>A0A0G1DCF9_9BACT</name>
<dbReference type="GO" id="GO:0008360">
    <property type="term" value="P:regulation of cell shape"/>
    <property type="evidence" value="ECO:0007669"/>
    <property type="project" value="UniProtKB-KW"/>
</dbReference>
<dbReference type="Proteomes" id="UP000034894">
    <property type="component" value="Unassembled WGS sequence"/>
</dbReference>
<sequence>MKKNYFLLVLLSLLILSFDYLSVLNPLKIILEKPVMLVKKELYTRTVSIRLLPYLLVNFEKLENQAEKLEENRRALFELAATVDELKNENDSLRKQLGSPLPSDFQFIPATVIASARFLELDAGSEAGIKTGMAVLDGSFLVGRIRDVSAYRSQVVLLTDEDIKVPAITDRGTRGRVSGSFNKSIVFNEVLQKDPLFLDDLVSTSGEEGFPPDLIIGKISHIDSDDAAVYKQAAVVSLAETAVRKKVFVTTRI</sequence>
<evidence type="ECO:0000256" key="4">
    <source>
        <dbReference type="ARBA" id="ARBA00032089"/>
    </source>
</evidence>
<comment type="caution">
    <text evidence="7">The sequence shown here is derived from an EMBL/GenBank/DDBJ whole genome shotgun (WGS) entry which is preliminary data.</text>
</comment>
<protein>
    <recommendedName>
        <fullName evidence="2">Cell shape-determining protein MreC</fullName>
    </recommendedName>
    <alternativeName>
        <fullName evidence="4">Cell shape protein MreC</fullName>
    </alternativeName>
</protein>
<dbReference type="EMBL" id="LCFP01000018">
    <property type="protein sequence ID" value="KKS95399.1"/>
    <property type="molecule type" value="Genomic_DNA"/>
</dbReference>
<dbReference type="Gene3D" id="2.40.10.350">
    <property type="entry name" value="Rod shape-determining protein MreC, domain 2"/>
    <property type="match status" value="1"/>
</dbReference>